<dbReference type="PIRSF" id="PIRSF001563">
    <property type="entry name" value="Folylpolyglu_synth"/>
    <property type="match status" value="1"/>
</dbReference>
<accession>A0A174Z8R8</accession>
<evidence type="ECO:0000256" key="3">
    <source>
        <dbReference type="ARBA" id="ARBA00013025"/>
    </source>
</evidence>
<evidence type="ECO:0000256" key="11">
    <source>
        <dbReference type="PIRNR" id="PIRNR001563"/>
    </source>
</evidence>
<evidence type="ECO:0000313" key="14">
    <source>
        <dbReference type="EMBL" id="CUQ82352.1"/>
    </source>
</evidence>
<dbReference type="RefSeq" id="WP_055170869.1">
    <property type="nucleotide sequence ID" value="NZ_CZBX01000002.1"/>
</dbReference>
<name>A0A174Z8R8_9FIRM</name>
<dbReference type="PROSITE" id="PS01011">
    <property type="entry name" value="FOLYLPOLYGLU_SYNT_1"/>
    <property type="match status" value="1"/>
</dbReference>
<feature type="domain" description="Mur ligase central" evidence="13">
    <location>
        <begin position="44"/>
        <end position="265"/>
    </location>
</feature>
<dbReference type="EMBL" id="CZBX01000002">
    <property type="protein sequence ID" value="CUQ82352.1"/>
    <property type="molecule type" value="Genomic_DNA"/>
</dbReference>
<evidence type="ECO:0000256" key="6">
    <source>
        <dbReference type="ARBA" id="ARBA00022741"/>
    </source>
</evidence>
<comment type="similarity">
    <text evidence="2 11">Belongs to the folylpolyglutamate synthase family.</text>
</comment>
<dbReference type="SUPFAM" id="SSF53244">
    <property type="entry name" value="MurD-like peptide ligases, peptide-binding domain"/>
    <property type="match status" value="1"/>
</dbReference>
<evidence type="ECO:0000256" key="2">
    <source>
        <dbReference type="ARBA" id="ARBA00008276"/>
    </source>
</evidence>
<dbReference type="Gene3D" id="3.40.1190.10">
    <property type="entry name" value="Mur-like, catalytic domain"/>
    <property type="match status" value="1"/>
</dbReference>
<evidence type="ECO:0000256" key="1">
    <source>
        <dbReference type="ARBA" id="ARBA00001946"/>
    </source>
</evidence>
<dbReference type="GO" id="GO:0008841">
    <property type="term" value="F:dihydrofolate synthase activity"/>
    <property type="evidence" value="ECO:0007669"/>
    <property type="project" value="TreeGrafter"/>
</dbReference>
<dbReference type="GO" id="GO:0005524">
    <property type="term" value="F:ATP binding"/>
    <property type="evidence" value="ECO:0007669"/>
    <property type="project" value="UniProtKB-KW"/>
</dbReference>
<dbReference type="SUPFAM" id="SSF53623">
    <property type="entry name" value="MurD-like peptide ligases, catalytic domain"/>
    <property type="match status" value="1"/>
</dbReference>
<dbReference type="InterPro" id="IPR001645">
    <property type="entry name" value="Folylpolyglutamate_synth"/>
</dbReference>
<evidence type="ECO:0000313" key="15">
    <source>
        <dbReference type="Proteomes" id="UP000078383"/>
    </source>
</evidence>
<comment type="catalytic activity">
    <reaction evidence="10">
        <text>(6S)-5,6,7,8-tetrahydrofolyl-(gamma-L-Glu)(n) + L-glutamate + ATP = (6S)-5,6,7,8-tetrahydrofolyl-(gamma-L-Glu)(n+1) + ADP + phosphate + H(+)</text>
        <dbReference type="Rhea" id="RHEA:10580"/>
        <dbReference type="Rhea" id="RHEA-COMP:14738"/>
        <dbReference type="Rhea" id="RHEA-COMP:14740"/>
        <dbReference type="ChEBI" id="CHEBI:15378"/>
        <dbReference type="ChEBI" id="CHEBI:29985"/>
        <dbReference type="ChEBI" id="CHEBI:30616"/>
        <dbReference type="ChEBI" id="CHEBI:43474"/>
        <dbReference type="ChEBI" id="CHEBI:141005"/>
        <dbReference type="ChEBI" id="CHEBI:456216"/>
        <dbReference type="EC" id="6.3.2.17"/>
    </reaction>
</comment>
<dbReference type="GO" id="GO:0046872">
    <property type="term" value="F:metal ion binding"/>
    <property type="evidence" value="ECO:0007669"/>
    <property type="project" value="UniProtKB-KW"/>
</dbReference>
<organism evidence="14 15">
    <name type="scientific">[Ruminococcus] torques</name>
    <dbReference type="NCBI Taxonomy" id="33039"/>
    <lineage>
        <taxon>Bacteria</taxon>
        <taxon>Bacillati</taxon>
        <taxon>Bacillota</taxon>
        <taxon>Clostridia</taxon>
        <taxon>Lachnospirales</taxon>
        <taxon>Lachnospiraceae</taxon>
        <taxon>Mediterraneibacter</taxon>
    </lineage>
</organism>
<keyword evidence="7 11" id="KW-0067">ATP-binding</keyword>
<sequence length="436" mass="48439">MTYKEARVYLDEMSKYGSVLGLDTIRGLLRELGNPQDDLKFIHIAGTNGKGSVLAYTSTILSEAGYRTGRYVSPTVISYLERIQIDGTWIPEDEFAELTENVKEAIARMEAAGEESPTVFEAETAIAFLYFKKKKCDLVVLESGLGGILDATNIIGAPVCAAFATISVDHLGVIGDSLEEIAQNKAGIIKPGCAVVSAKQKENVREILKKTAEEKGCPFTEAQPEQMMIFEDSYHGITFSYKEYEKMHSPLAGQCQRENLATALEVIRCLNRLGYRITEAQVREGLSKTRWTGRFTCLSESPLFFVDGAHNEDAALKLKVTVERYFSDYKKIFIMGVFKDKEYEKITSILCPLAESIYTVSLPNKERTLPAEKLAEVVKKHCQKVKAEQTIETAVEDASKEAMTQGKDIAQKTVILACGSLSYLGEVQRIVLNNRQ</sequence>
<dbReference type="InterPro" id="IPR036615">
    <property type="entry name" value="Mur_ligase_C_dom_sf"/>
</dbReference>
<dbReference type="PANTHER" id="PTHR11136:SF0">
    <property type="entry name" value="DIHYDROFOLATE SYNTHETASE-RELATED"/>
    <property type="match status" value="1"/>
</dbReference>
<evidence type="ECO:0000256" key="8">
    <source>
        <dbReference type="ARBA" id="ARBA00022842"/>
    </source>
</evidence>
<feature type="domain" description="Mur ligase C-terminal" evidence="12">
    <location>
        <begin position="293"/>
        <end position="420"/>
    </location>
</feature>
<comment type="cofactor">
    <cofactor evidence="1">
        <name>Mg(2+)</name>
        <dbReference type="ChEBI" id="CHEBI:18420"/>
    </cofactor>
</comment>
<protein>
    <recommendedName>
        <fullName evidence="3">tetrahydrofolate synthase</fullName>
        <ecNumber evidence="3">6.3.2.17</ecNumber>
    </recommendedName>
    <alternativeName>
        <fullName evidence="9">Tetrahydrofolylpolyglutamate synthase</fullName>
    </alternativeName>
</protein>
<dbReference type="Gene3D" id="3.90.190.20">
    <property type="entry name" value="Mur ligase, C-terminal domain"/>
    <property type="match status" value="1"/>
</dbReference>
<evidence type="ECO:0000256" key="4">
    <source>
        <dbReference type="ARBA" id="ARBA00022598"/>
    </source>
</evidence>
<dbReference type="PROSITE" id="PS01012">
    <property type="entry name" value="FOLYLPOLYGLU_SYNT_2"/>
    <property type="match status" value="1"/>
</dbReference>
<evidence type="ECO:0000259" key="12">
    <source>
        <dbReference type="Pfam" id="PF02875"/>
    </source>
</evidence>
<gene>
    <name evidence="14" type="primary">fgs_1</name>
    <name evidence="14" type="ORF">ERS852502_00470</name>
</gene>
<proteinExistence type="inferred from homology"/>
<dbReference type="GO" id="GO:0005737">
    <property type="term" value="C:cytoplasm"/>
    <property type="evidence" value="ECO:0007669"/>
    <property type="project" value="TreeGrafter"/>
</dbReference>
<dbReference type="PANTHER" id="PTHR11136">
    <property type="entry name" value="FOLYLPOLYGLUTAMATE SYNTHASE-RELATED"/>
    <property type="match status" value="1"/>
</dbReference>
<dbReference type="InterPro" id="IPR036565">
    <property type="entry name" value="Mur-like_cat_sf"/>
</dbReference>
<keyword evidence="8" id="KW-0460">Magnesium</keyword>
<evidence type="ECO:0000256" key="5">
    <source>
        <dbReference type="ARBA" id="ARBA00022723"/>
    </source>
</evidence>
<dbReference type="Pfam" id="PF02875">
    <property type="entry name" value="Mur_ligase_C"/>
    <property type="match status" value="1"/>
</dbReference>
<dbReference type="InterPro" id="IPR013221">
    <property type="entry name" value="Mur_ligase_cen"/>
</dbReference>
<keyword evidence="5" id="KW-0479">Metal-binding</keyword>
<keyword evidence="4 11" id="KW-0436">Ligase</keyword>
<reference evidence="14 15" key="1">
    <citation type="submission" date="2015-09" db="EMBL/GenBank/DDBJ databases">
        <authorList>
            <consortium name="Pathogen Informatics"/>
        </authorList>
    </citation>
    <scope>NUCLEOTIDE SEQUENCE [LARGE SCALE GENOMIC DNA]</scope>
    <source>
        <strain evidence="14 15">2789STDY5834889</strain>
    </source>
</reference>
<dbReference type="AlphaFoldDB" id="A0A174Z8R8"/>
<dbReference type="Pfam" id="PF08245">
    <property type="entry name" value="Mur_ligase_M"/>
    <property type="match status" value="1"/>
</dbReference>
<evidence type="ECO:0000256" key="10">
    <source>
        <dbReference type="ARBA" id="ARBA00047493"/>
    </source>
</evidence>
<evidence type="ECO:0000259" key="13">
    <source>
        <dbReference type="Pfam" id="PF08245"/>
    </source>
</evidence>
<dbReference type="NCBIfam" id="TIGR01499">
    <property type="entry name" value="folC"/>
    <property type="match status" value="1"/>
</dbReference>
<keyword evidence="6 11" id="KW-0547">Nucleotide-binding</keyword>
<dbReference type="EC" id="6.3.2.17" evidence="3"/>
<dbReference type="Proteomes" id="UP000078383">
    <property type="component" value="Unassembled WGS sequence"/>
</dbReference>
<dbReference type="InterPro" id="IPR004101">
    <property type="entry name" value="Mur_ligase_C"/>
</dbReference>
<dbReference type="InterPro" id="IPR018109">
    <property type="entry name" value="Folylpolyglutamate_synth_CS"/>
</dbReference>
<evidence type="ECO:0000256" key="7">
    <source>
        <dbReference type="ARBA" id="ARBA00022840"/>
    </source>
</evidence>
<dbReference type="GO" id="GO:0004326">
    <property type="term" value="F:tetrahydrofolylpolyglutamate synthase activity"/>
    <property type="evidence" value="ECO:0007669"/>
    <property type="project" value="UniProtKB-EC"/>
</dbReference>
<evidence type="ECO:0000256" key="9">
    <source>
        <dbReference type="ARBA" id="ARBA00030592"/>
    </source>
</evidence>
<dbReference type="FunFam" id="3.40.1190.10:FF:000011">
    <property type="entry name" value="Folylpolyglutamate synthase/dihydrofolate synthase"/>
    <property type="match status" value="1"/>
</dbReference>